<dbReference type="SUPFAM" id="SSF53850">
    <property type="entry name" value="Periplasmic binding protein-like II"/>
    <property type="match status" value="1"/>
</dbReference>
<dbReference type="InterPro" id="IPR005119">
    <property type="entry name" value="LysR_subst-bd"/>
</dbReference>
<dbReference type="PANTHER" id="PTHR30126:SF78">
    <property type="entry name" value="HTH LYSR-TYPE DOMAIN-CONTAINING PROTEIN"/>
    <property type="match status" value="1"/>
</dbReference>
<dbReference type="EMBL" id="JBHSNO010000006">
    <property type="protein sequence ID" value="MFC5589707.1"/>
    <property type="molecule type" value="Genomic_DNA"/>
</dbReference>
<dbReference type="Gene3D" id="1.10.10.10">
    <property type="entry name" value="Winged helix-like DNA-binding domain superfamily/Winged helix DNA-binding domain"/>
    <property type="match status" value="1"/>
</dbReference>
<organism evidence="6 7">
    <name type="scientific">Sporosarcina soli</name>
    <dbReference type="NCBI Taxonomy" id="334736"/>
    <lineage>
        <taxon>Bacteria</taxon>
        <taxon>Bacillati</taxon>
        <taxon>Bacillota</taxon>
        <taxon>Bacilli</taxon>
        <taxon>Bacillales</taxon>
        <taxon>Caryophanaceae</taxon>
        <taxon>Sporosarcina</taxon>
    </lineage>
</organism>
<dbReference type="RefSeq" id="WP_381434998.1">
    <property type="nucleotide sequence ID" value="NZ_JBHSNO010000006.1"/>
</dbReference>
<evidence type="ECO:0000256" key="2">
    <source>
        <dbReference type="ARBA" id="ARBA00023015"/>
    </source>
</evidence>
<evidence type="ECO:0000313" key="7">
    <source>
        <dbReference type="Proteomes" id="UP001596109"/>
    </source>
</evidence>
<dbReference type="Pfam" id="PF00126">
    <property type="entry name" value="HTH_1"/>
    <property type="match status" value="1"/>
</dbReference>
<accession>A0ABW0TK38</accession>
<keyword evidence="3" id="KW-0238">DNA-binding</keyword>
<evidence type="ECO:0000256" key="1">
    <source>
        <dbReference type="ARBA" id="ARBA00009437"/>
    </source>
</evidence>
<reference evidence="7" key="1">
    <citation type="journal article" date="2019" name="Int. J. Syst. Evol. Microbiol.">
        <title>The Global Catalogue of Microorganisms (GCM) 10K type strain sequencing project: providing services to taxonomists for standard genome sequencing and annotation.</title>
        <authorList>
            <consortium name="The Broad Institute Genomics Platform"/>
            <consortium name="The Broad Institute Genome Sequencing Center for Infectious Disease"/>
            <person name="Wu L."/>
            <person name="Ma J."/>
        </authorList>
    </citation>
    <scope>NUCLEOTIDE SEQUENCE [LARGE SCALE GENOMIC DNA]</scope>
    <source>
        <strain evidence="7">CGMCC 4.1434</strain>
    </source>
</reference>
<dbReference type="CDD" id="cd05466">
    <property type="entry name" value="PBP2_LTTR_substrate"/>
    <property type="match status" value="1"/>
</dbReference>
<evidence type="ECO:0000313" key="6">
    <source>
        <dbReference type="EMBL" id="MFC5589707.1"/>
    </source>
</evidence>
<keyword evidence="7" id="KW-1185">Reference proteome</keyword>
<keyword evidence="2" id="KW-0805">Transcription regulation</keyword>
<dbReference type="InterPro" id="IPR000847">
    <property type="entry name" value="LysR_HTH_N"/>
</dbReference>
<evidence type="ECO:0000256" key="3">
    <source>
        <dbReference type="ARBA" id="ARBA00023125"/>
    </source>
</evidence>
<name>A0ABW0TK38_9BACL</name>
<sequence>MDERDWLMLTTLYHEKNITKAAQQLFISQPALTHRLQQLEKKFNVKIVVRGRRGVQFTPQGEYLAKCAKEMLATFQQIKENVLNMDHKVEGVLKLGVSNFFTDYKLPNLLKRFKEQYPSIEFKVTTDFSSEIAHLIYNQDVHVAFVKGEYGWKEQKRLLFDETLCIASKEKIAIEDLPSLPRIDYRTDPLLQTAVDHWWYENFSKPSLVSIEVDKADTCKKMVVNGLGYAIMPTMILSDVEDVHKIIIKTKDGMPIIRKTWMFFHEESLQLNIVKAFVDFVEKLSLEEGI</sequence>
<dbReference type="SUPFAM" id="SSF46785">
    <property type="entry name" value="Winged helix' DNA-binding domain"/>
    <property type="match status" value="1"/>
</dbReference>
<dbReference type="Pfam" id="PF03466">
    <property type="entry name" value="LysR_substrate"/>
    <property type="match status" value="1"/>
</dbReference>
<gene>
    <name evidence="6" type="ORF">ACFPRA_12450</name>
</gene>
<dbReference type="InterPro" id="IPR036390">
    <property type="entry name" value="WH_DNA-bd_sf"/>
</dbReference>
<dbReference type="InterPro" id="IPR036388">
    <property type="entry name" value="WH-like_DNA-bd_sf"/>
</dbReference>
<evidence type="ECO:0000256" key="4">
    <source>
        <dbReference type="ARBA" id="ARBA00023163"/>
    </source>
</evidence>
<dbReference type="PANTHER" id="PTHR30126">
    <property type="entry name" value="HTH-TYPE TRANSCRIPTIONAL REGULATOR"/>
    <property type="match status" value="1"/>
</dbReference>
<evidence type="ECO:0000259" key="5">
    <source>
        <dbReference type="PROSITE" id="PS50931"/>
    </source>
</evidence>
<dbReference type="PROSITE" id="PS50931">
    <property type="entry name" value="HTH_LYSR"/>
    <property type="match status" value="1"/>
</dbReference>
<dbReference type="Gene3D" id="3.40.190.290">
    <property type="match status" value="1"/>
</dbReference>
<dbReference type="PRINTS" id="PR00039">
    <property type="entry name" value="HTHLYSR"/>
</dbReference>
<protein>
    <submittedName>
        <fullName evidence="6">LysR family transcriptional regulator</fullName>
    </submittedName>
</protein>
<feature type="domain" description="HTH lysR-type" evidence="5">
    <location>
        <begin position="1"/>
        <end position="58"/>
    </location>
</feature>
<keyword evidence="4" id="KW-0804">Transcription</keyword>
<proteinExistence type="inferred from homology"/>
<comment type="caution">
    <text evidence="6">The sequence shown here is derived from an EMBL/GenBank/DDBJ whole genome shotgun (WGS) entry which is preliminary data.</text>
</comment>
<dbReference type="Proteomes" id="UP001596109">
    <property type="component" value="Unassembled WGS sequence"/>
</dbReference>
<comment type="similarity">
    <text evidence="1">Belongs to the LysR transcriptional regulatory family.</text>
</comment>